<keyword evidence="3" id="KW-1185">Reference proteome</keyword>
<accession>A0A4C1YRA4</accession>
<dbReference type="Proteomes" id="UP000299102">
    <property type="component" value="Unassembled WGS sequence"/>
</dbReference>
<protein>
    <submittedName>
        <fullName evidence="2">Uncharacterized protein</fullName>
    </submittedName>
</protein>
<proteinExistence type="predicted"/>
<organism evidence="2 3">
    <name type="scientific">Eumeta variegata</name>
    <name type="common">Bagworm moth</name>
    <name type="synonym">Eumeta japonica</name>
    <dbReference type="NCBI Taxonomy" id="151549"/>
    <lineage>
        <taxon>Eukaryota</taxon>
        <taxon>Metazoa</taxon>
        <taxon>Ecdysozoa</taxon>
        <taxon>Arthropoda</taxon>
        <taxon>Hexapoda</taxon>
        <taxon>Insecta</taxon>
        <taxon>Pterygota</taxon>
        <taxon>Neoptera</taxon>
        <taxon>Endopterygota</taxon>
        <taxon>Lepidoptera</taxon>
        <taxon>Glossata</taxon>
        <taxon>Ditrysia</taxon>
        <taxon>Tineoidea</taxon>
        <taxon>Psychidae</taxon>
        <taxon>Oiketicinae</taxon>
        <taxon>Eumeta</taxon>
    </lineage>
</organism>
<dbReference type="AlphaFoldDB" id="A0A4C1YRA4"/>
<evidence type="ECO:0000313" key="2">
    <source>
        <dbReference type="EMBL" id="GBP78776.1"/>
    </source>
</evidence>
<dbReference type="EMBL" id="BGZK01001385">
    <property type="protein sequence ID" value="GBP78776.1"/>
    <property type="molecule type" value="Genomic_DNA"/>
</dbReference>
<feature type="compositionally biased region" description="Low complexity" evidence="1">
    <location>
        <begin position="124"/>
        <end position="143"/>
    </location>
</feature>
<name>A0A4C1YRA4_EUMVA</name>
<reference evidence="2 3" key="1">
    <citation type="journal article" date="2019" name="Commun. Biol.">
        <title>The bagworm genome reveals a unique fibroin gene that provides high tensile strength.</title>
        <authorList>
            <person name="Kono N."/>
            <person name="Nakamura H."/>
            <person name="Ohtoshi R."/>
            <person name="Tomita M."/>
            <person name="Numata K."/>
            <person name="Arakawa K."/>
        </authorList>
    </citation>
    <scope>NUCLEOTIDE SEQUENCE [LARGE SCALE GENOMIC DNA]</scope>
</reference>
<gene>
    <name evidence="2" type="ORF">EVAR_59566_1</name>
</gene>
<evidence type="ECO:0000313" key="3">
    <source>
        <dbReference type="Proteomes" id="UP000299102"/>
    </source>
</evidence>
<feature type="region of interest" description="Disordered" evidence="1">
    <location>
        <begin position="123"/>
        <end position="169"/>
    </location>
</feature>
<sequence length="177" mass="19528">MRVCGLFAATAHEPHIILFCCSLGFRKVYVQSTTTRRQLSSYRSPHCGGASECISHQRVDGYWRPWTPVTPKESPVRCRPHGMPLLAGRLPFSSTASDVEGRKLYQTTTWSWNSDSCRTTHGYRPSLLSSRPVVPSLPRGPSLAHPPPPPATVEPEARDTSTGPAASVYSKEIVIKK</sequence>
<evidence type="ECO:0000256" key="1">
    <source>
        <dbReference type="SAM" id="MobiDB-lite"/>
    </source>
</evidence>
<comment type="caution">
    <text evidence="2">The sequence shown here is derived from an EMBL/GenBank/DDBJ whole genome shotgun (WGS) entry which is preliminary data.</text>
</comment>